<name>A0A1E4RBX2_9ASCO</name>
<keyword evidence="3" id="KW-1185">Reference proteome</keyword>
<sequence>MKFACVCVCLLLTCGAAANTVGGIRDFKLVPKKALDNYKIVKVASSAGLLDVENFKSRDNVIVCEENGSVILHSSKLDTASRTGGTMFSGASNTKENKNKWYEFNGGTRTTVLGPRIPISGCLNSQHGDGGSLVLNIGFTLGGTSSADFGYAIDYGGNWKATLDYMLSVETTLTISGAYTCTVPANSTGQVFMQAHFVEIEDCKVRELNVEHSRSWKNPTTKKPRNVEATDWRTHPKVRVNSLSTKPIFTCISDPRYLACGAKIPGYGDTIS</sequence>
<dbReference type="Proteomes" id="UP000095085">
    <property type="component" value="Unassembled WGS sequence"/>
</dbReference>
<dbReference type="OrthoDB" id="4022836at2759"/>
<dbReference type="EMBL" id="KV454547">
    <property type="protein sequence ID" value="ODV64723.1"/>
    <property type="molecule type" value="Genomic_DNA"/>
</dbReference>
<evidence type="ECO:0000256" key="1">
    <source>
        <dbReference type="SAM" id="SignalP"/>
    </source>
</evidence>
<reference evidence="3" key="1">
    <citation type="submission" date="2016-05" db="EMBL/GenBank/DDBJ databases">
        <title>Comparative genomics of biotechnologically important yeasts.</title>
        <authorList>
            <consortium name="DOE Joint Genome Institute"/>
            <person name="Riley R."/>
            <person name="Haridas S."/>
            <person name="Wolfe K.H."/>
            <person name="Lopes M.R."/>
            <person name="Hittinger C.T."/>
            <person name="Goker M."/>
            <person name="Salamov A."/>
            <person name="Wisecaver J."/>
            <person name="Long T.M."/>
            <person name="Aerts A.L."/>
            <person name="Barry K."/>
            <person name="Choi C."/>
            <person name="Clum A."/>
            <person name="Coughlan A.Y."/>
            <person name="Deshpande S."/>
            <person name="Douglass A.P."/>
            <person name="Hanson S.J."/>
            <person name="Klenk H.-P."/>
            <person name="Labutti K."/>
            <person name="Lapidus A."/>
            <person name="Lindquist E."/>
            <person name="Lipzen A."/>
            <person name="Meier-Kolthoff J.P."/>
            <person name="Ohm R.A."/>
            <person name="Otillar R.P."/>
            <person name="Pangilinan J."/>
            <person name="Peng Y."/>
            <person name="Rokas A."/>
            <person name="Rosa C.A."/>
            <person name="Scheuner C."/>
            <person name="Sibirny A.A."/>
            <person name="Slot J.C."/>
            <person name="Stielow J.B."/>
            <person name="Sun H."/>
            <person name="Kurtzman C.P."/>
            <person name="Blackwell M."/>
            <person name="Grigoriev I.V."/>
            <person name="Jeffries T.W."/>
        </authorList>
    </citation>
    <scope>NUCLEOTIDE SEQUENCE [LARGE SCALE GENOMIC DNA]</scope>
    <source>
        <strain evidence="3">NRRL Y-1933</strain>
    </source>
</reference>
<gene>
    <name evidence="2" type="ORF">HYPBUDRAFT_154310</name>
</gene>
<feature type="signal peptide" evidence="1">
    <location>
        <begin position="1"/>
        <end position="18"/>
    </location>
</feature>
<evidence type="ECO:0000313" key="2">
    <source>
        <dbReference type="EMBL" id="ODV64723.1"/>
    </source>
</evidence>
<accession>A0A1E4RBX2</accession>
<protein>
    <recommendedName>
        <fullName evidence="4">Hyphally-regulated cell wall protein N-terminal domain-containing protein</fullName>
    </recommendedName>
</protein>
<evidence type="ECO:0008006" key="4">
    <source>
        <dbReference type="Google" id="ProtNLM"/>
    </source>
</evidence>
<dbReference type="GeneID" id="30996559"/>
<dbReference type="RefSeq" id="XP_020073790.1">
    <property type="nucleotide sequence ID" value="XM_020222010.1"/>
</dbReference>
<feature type="chain" id="PRO_5009162195" description="Hyphally-regulated cell wall protein N-terminal domain-containing protein" evidence="1">
    <location>
        <begin position="19"/>
        <end position="272"/>
    </location>
</feature>
<organism evidence="2 3">
    <name type="scientific">Hyphopichia burtonii NRRL Y-1933</name>
    <dbReference type="NCBI Taxonomy" id="984485"/>
    <lineage>
        <taxon>Eukaryota</taxon>
        <taxon>Fungi</taxon>
        <taxon>Dikarya</taxon>
        <taxon>Ascomycota</taxon>
        <taxon>Saccharomycotina</taxon>
        <taxon>Pichiomycetes</taxon>
        <taxon>Debaryomycetaceae</taxon>
        <taxon>Hyphopichia</taxon>
    </lineage>
</organism>
<proteinExistence type="predicted"/>
<keyword evidence="1" id="KW-0732">Signal</keyword>
<dbReference type="AlphaFoldDB" id="A0A1E4RBX2"/>
<evidence type="ECO:0000313" key="3">
    <source>
        <dbReference type="Proteomes" id="UP000095085"/>
    </source>
</evidence>